<evidence type="ECO:0000256" key="5">
    <source>
        <dbReference type="ARBA" id="ARBA00022989"/>
    </source>
</evidence>
<feature type="signal peptide" evidence="8">
    <location>
        <begin position="1"/>
        <end position="26"/>
    </location>
</feature>
<feature type="chain" id="PRO_5043474188" description="Trichome birefringence-like N-terminal domain-containing protein" evidence="8">
    <location>
        <begin position="27"/>
        <end position="393"/>
    </location>
</feature>
<reference evidence="11" key="2">
    <citation type="submission" date="2023-06" db="EMBL/GenBank/DDBJ databases">
        <authorList>
            <person name="Ma L."/>
            <person name="Liu K.-W."/>
            <person name="Li Z."/>
            <person name="Hsiao Y.-Y."/>
            <person name="Qi Y."/>
            <person name="Fu T."/>
            <person name="Tang G."/>
            <person name="Zhang D."/>
            <person name="Sun W.-H."/>
            <person name="Liu D.-K."/>
            <person name="Li Y."/>
            <person name="Chen G.-Z."/>
            <person name="Liu X.-D."/>
            <person name="Liao X.-Y."/>
            <person name="Jiang Y.-T."/>
            <person name="Yu X."/>
            <person name="Hao Y."/>
            <person name="Huang J."/>
            <person name="Zhao X.-W."/>
            <person name="Ke S."/>
            <person name="Chen Y.-Y."/>
            <person name="Wu W.-L."/>
            <person name="Hsu J.-L."/>
            <person name="Lin Y.-F."/>
            <person name="Huang M.-D."/>
            <person name="Li C.-Y."/>
            <person name="Huang L."/>
            <person name="Wang Z.-W."/>
            <person name="Zhao X."/>
            <person name="Zhong W.-Y."/>
            <person name="Peng D.-H."/>
            <person name="Ahmad S."/>
            <person name="Lan S."/>
            <person name="Zhang J.-S."/>
            <person name="Tsai W.-C."/>
            <person name="Van De Peer Y."/>
            <person name="Liu Z.-J."/>
        </authorList>
    </citation>
    <scope>NUCLEOTIDE SEQUENCE</scope>
    <source>
        <strain evidence="11">CP</strain>
        <tissue evidence="11">Leaves</tissue>
    </source>
</reference>
<keyword evidence="7" id="KW-0472">Membrane</keyword>
<keyword evidence="12" id="KW-1185">Reference proteome</keyword>
<protein>
    <recommendedName>
        <fullName evidence="13">Trichome birefringence-like N-terminal domain-containing protein</fullName>
    </recommendedName>
</protein>
<evidence type="ECO:0000256" key="1">
    <source>
        <dbReference type="ARBA" id="ARBA00004323"/>
    </source>
</evidence>
<comment type="subcellular location">
    <subcellularLocation>
        <location evidence="1">Golgi apparatus membrane</location>
        <topology evidence="1">Single-pass type II membrane protein</topology>
    </subcellularLocation>
</comment>
<gene>
    <name evidence="11" type="ORF">QJS10_CPB12g01077</name>
</gene>
<evidence type="ECO:0000259" key="9">
    <source>
        <dbReference type="Pfam" id="PF13839"/>
    </source>
</evidence>
<dbReference type="Pfam" id="PF13839">
    <property type="entry name" value="PC-Esterase"/>
    <property type="match status" value="1"/>
</dbReference>
<feature type="domain" description="Trichome birefringence-like C-terminal" evidence="9">
    <location>
        <begin position="121"/>
        <end position="382"/>
    </location>
</feature>
<dbReference type="InterPro" id="IPR025846">
    <property type="entry name" value="TBL_N"/>
</dbReference>
<keyword evidence="4" id="KW-0735">Signal-anchor</keyword>
<feature type="domain" description="Trichome birefringence-like N-terminal" evidence="10">
    <location>
        <begin position="67"/>
        <end position="120"/>
    </location>
</feature>
<keyword evidence="5" id="KW-1133">Transmembrane helix</keyword>
<evidence type="ECO:0000256" key="3">
    <source>
        <dbReference type="ARBA" id="ARBA00022692"/>
    </source>
</evidence>
<dbReference type="GO" id="GO:1990538">
    <property type="term" value="F:xylan O-acetyltransferase activity"/>
    <property type="evidence" value="ECO:0007669"/>
    <property type="project" value="UniProtKB-ARBA"/>
</dbReference>
<dbReference type="PANTHER" id="PTHR32285">
    <property type="entry name" value="PROTEIN TRICHOME BIREFRINGENCE-LIKE 9-RELATED"/>
    <property type="match status" value="1"/>
</dbReference>
<evidence type="ECO:0000256" key="7">
    <source>
        <dbReference type="ARBA" id="ARBA00023136"/>
    </source>
</evidence>
<dbReference type="PANTHER" id="PTHR32285:SF217">
    <property type="entry name" value="PROTEIN TRICHOME BIREFRINGENCE-LIKE 31"/>
    <property type="match status" value="1"/>
</dbReference>
<evidence type="ECO:0008006" key="13">
    <source>
        <dbReference type="Google" id="ProtNLM"/>
    </source>
</evidence>
<evidence type="ECO:0000313" key="12">
    <source>
        <dbReference type="Proteomes" id="UP001180020"/>
    </source>
</evidence>
<dbReference type="InterPro" id="IPR029962">
    <property type="entry name" value="TBL"/>
</dbReference>
<keyword evidence="3" id="KW-0812">Transmembrane</keyword>
<name>A0AAV9DN61_ACOCL</name>
<dbReference type="GO" id="GO:0000139">
    <property type="term" value="C:Golgi membrane"/>
    <property type="evidence" value="ECO:0007669"/>
    <property type="project" value="UniProtKB-SubCell"/>
</dbReference>
<sequence>MRAPSLPDRRFPMVLAFLILIGTARLLLETSSSPCARVGMLRRIYRAIFGAQDVKHKIGLDSGINGECNLFEGRWVSDRDSGPLYKEESCPYLTQQVTCRRNGRSDSLYQSWRWKPHKCDLPRFDAVKLLERLRDKRLMYIGDSIQRIQWESMVCLLQSVIPDNKKSLHRDPPMKIFKAKEFNASIEFYWAPFMVESNADHATKHRVQKRLVRLDSIAKHSRHWEGVQALVFESYVWWMNKPVINATINGSSGVQEFDVPKAYRLALGTWADWIRFNIDSETQRVFFMSMSPTHLCSYWGSGSNLDVMGALKDVLEELKPKVTLLNITQLSEYRKDGHTSVYTERRGELLTSEQRSNPRVYADCIHWCLPGVPDTWNQFLYAYLMDDTFKRSL</sequence>
<dbReference type="Proteomes" id="UP001180020">
    <property type="component" value="Unassembled WGS sequence"/>
</dbReference>
<accession>A0AAV9DN61</accession>
<evidence type="ECO:0000313" key="11">
    <source>
        <dbReference type="EMBL" id="KAK1302366.1"/>
    </source>
</evidence>
<reference evidence="11" key="1">
    <citation type="journal article" date="2023" name="Nat. Commun.">
        <title>Diploid and tetraploid genomes of Acorus and the evolution of monocots.</title>
        <authorList>
            <person name="Ma L."/>
            <person name="Liu K.W."/>
            <person name="Li Z."/>
            <person name="Hsiao Y.Y."/>
            <person name="Qi Y."/>
            <person name="Fu T."/>
            <person name="Tang G.D."/>
            <person name="Zhang D."/>
            <person name="Sun W.H."/>
            <person name="Liu D.K."/>
            <person name="Li Y."/>
            <person name="Chen G.Z."/>
            <person name="Liu X.D."/>
            <person name="Liao X.Y."/>
            <person name="Jiang Y.T."/>
            <person name="Yu X."/>
            <person name="Hao Y."/>
            <person name="Huang J."/>
            <person name="Zhao X.W."/>
            <person name="Ke S."/>
            <person name="Chen Y.Y."/>
            <person name="Wu W.L."/>
            <person name="Hsu J.L."/>
            <person name="Lin Y.F."/>
            <person name="Huang M.D."/>
            <person name="Li C.Y."/>
            <person name="Huang L."/>
            <person name="Wang Z.W."/>
            <person name="Zhao X."/>
            <person name="Zhong W.Y."/>
            <person name="Peng D.H."/>
            <person name="Ahmad S."/>
            <person name="Lan S."/>
            <person name="Zhang J.S."/>
            <person name="Tsai W.C."/>
            <person name="Van de Peer Y."/>
            <person name="Liu Z.J."/>
        </authorList>
    </citation>
    <scope>NUCLEOTIDE SEQUENCE</scope>
    <source>
        <strain evidence="11">CP</strain>
    </source>
</reference>
<proteinExistence type="inferred from homology"/>
<evidence type="ECO:0000256" key="4">
    <source>
        <dbReference type="ARBA" id="ARBA00022968"/>
    </source>
</evidence>
<keyword evidence="6" id="KW-0333">Golgi apparatus</keyword>
<comment type="similarity">
    <text evidence="2">Belongs to the PC-esterase family. TBL subfamily.</text>
</comment>
<keyword evidence="8" id="KW-0732">Signal</keyword>
<organism evidence="11 12">
    <name type="scientific">Acorus calamus</name>
    <name type="common">Sweet flag</name>
    <dbReference type="NCBI Taxonomy" id="4465"/>
    <lineage>
        <taxon>Eukaryota</taxon>
        <taxon>Viridiplantae</taxon>
        <taxon>Streptophyta</taxon>
        <taxon>Embryophyta</taxon>
        <taxon>Tracheophyta</taxon>
        <taxon>Spermatophyta</taxon>
        <taxon>Magnoliopsida</taxon>
        <taxon>Liliopsida</taxon>
        <taxon>Acoraceae</taxon>
        <taxon>Acorus</taxon>
    </lineage>
</organism>
<comment type="caution">
    <text evidence="11">The sequence shown here is derived from an EMBL/GenBank/DDBJ whole genome shotgun (WGS) entry which is preliminary data.</text>
</comment>
<dbReference type="InterPro" id="IPR026057">
    <property type="entry name" value="TBL_C"/>
</dbReference>
<evidence type="ECO:0000256" key="2">
    <source>
        <dbReference type="ARBA" id="ARBA00007727"/>
    </source>
</evidence>
<dbReference type="Pfam" id="PF14416">
    <property type="entry name" value="PMR5N"/>
    <property type="match status" value="1"/>
</dbReference>
<evidence type="ECO:0000256" key="8">
    <source>
        <dbReference type="SAM" id="SignalP"/>
    </source>
</evidence>
<dbReference type="EMBL" id="JAUJYO010000012">
    <property type="protein sequence ID" value="KAK1302366.1"/>
    <property type="molecule type" value="Genomic_DNA"/>
</dbReference>
<dbReference type="AlphaFoldDB" id="A0AAV9DN61"/>
<evidence type="ECO:0000259" key="10">
    <source>
        <dbReference type="Pfam" id="PF14416"/>
    </source>
</evidence>
<evidence type="ECO:0000256" key="6">
    <source>
        <dbReference type="ARBA" id="ARBA00023034"/>
    </source>
</evidence>